<feature type="transmembrane region" description="Helical" evidence="1">
    <location>
        <begin position="22"/>
        <end position="42"/>
    </location>
</feature>
<evidence type="ECO:0008006" key="4">
    <source>
        <dbReference type="Google" id="ProtNLM"/>
    </source>
</evidence>
<dbReference type="EMBL" id="CP060712">
    <property type="protein sequence ID" value="QNN49861.1"/>
    <property type="molecule type" value="Genomic_DNA"/>
</dbReference>
<keyword evidence="1" id="KW-0472">Membrane</keyword>
<keyword evidence="1" id="KW-1133">Transmembrane helix</keyword>
<dbReference type="Proteomes" id="UP000515976">
    <property type="component" value="Chromosome"/>
</dbReference>
<keyword evidence="1" id="KW-0812">Transmembrane</keyword>
<sequence length="202" mass="20458">MLALVGLGVALAEPLGFPGEPVVLGMSLALGGASLVVLTLGAAGRAAGFSGLLVVVLGVLTAVTALGSHVPGGRDVGDRTWSPTVATVPVRYELGAGDATLDLRGLTRLPEDPAAPPAVDVSLGVGQLTVEVPAGLDVRVESHLRAGDLRYETRDTDGLTVAVDDHSGTRLTRTHRVGDGPPELVVRTDVGLGAVTIIEQEG</sequence>
<dbReference type="KEGG" id="pei:H9L10_01860"/>
<feature type="transmembrane region" description="Helical" evidence="1">
    <location>
        <begin position="49"/>
        <end position="70"/>
    </location>
</feature>
<dbReference type="RefSeq" id="WP_187566739.1">
    <property type="nucleotide sequence ID" value="NZ_CP060712.1"/>
</dbReference>
<protein>
    <recommendedName>
        <fullName evidence="4">Cell wall-active antibiotics response LiaF-like C-terminal domain-containing protein</fullName>
    </recommendedName>
</protein>
<proteinExistence type="predicted"/>
<accession>A0A7G9R2N6</accession>
<evidence type="ECO:0000313" key="3">
    <source>
        <dbReference type="Proteomes" id="UP000515976"/>
    </source>
</evidence>
<dbReference type="AlphaFoldDB" id="A0A7G9R2N6"/>
<reference evidence="2 3" key="1">
    <citation type="submission" date="2020-08" db="EMBL/GenBank/DDBJ databases">
        <title>Genome sequence of Phycicoccus endophyticus JCM 31784T.</title>
        <authorList>
            <person name="Hyun D.-W."/>
            <person name="Bae J.-W."/>
        </authorList>
    </citation>
    <scope>NUCLEOTIDE SEQUENCE [LARGE SCALE GENOMIC DNA]</scope>
    <source>
        <strain evidence="2 3">JCM 31784</strain>
    </source>
</reference>
<organism evidence="2 3">
    <name type="scientific">Phycicoccus endophyticus</name>
    <dbReference type="NCBI Taxonomy" id="1690220"/>
    <lineage>
        <taxon>Bacteria</taxon>
        <taxon>Bacillati</taxon>
        <taxon>Actinomycetota</taxon>
        <taxon>Actinomycetes</taxon>
        <taxon>Micrococcales</taxon>
        <taxon>Intrasporangiaceae</taxon>
        <taxon>Phycicoccus</taxon>
    </lineage>
</organism>
<gene>
    <name evidence="2" type="ORF">H9L10_01860</name>
</gene>
<evidence type="ECO:0000256" key="1">
    <source>
        <dbReference type="SAM" id="Phobius"/>
    </source>
</evidence>
<name>A0A7G9R2N6_9MICO</name>
<evidence type="ECO:0000313" key="2">
    <source>
        <dbReference type="EMBL" id="QNN49861.1"/>
    </source>
</evidence>
<keyword evidence="3" id="KW-1185">Reference proteome</keyword>